<keyword evidence="1" id="KW-0472">Membrane</keyword>
<keyword evidence="1" id="KW-1133">Transmembrane helix</keyword>
<sequence length="76" mass="8697">MIQLLVLSIIIIIIIIIIIVLSIISIILRILLGKQRFLLENLLQTSSDVQFQHLAHLLINLDFFGRVPEDHASQLE</sequence>
<accession>A0A074WC63</accession>
<proteinExistence type="predicted"/>
<dbReference type="Proteomes" id="UP000027730">
    <property type="component" value="Unassembled WGS sequence"/>
</dbReference>
<gene>
    <name evidence="2" type="ORF">M436DRAFT_56718</name>
</gene>
<organism evidence="2 3">
    <name type="scientific">Aureobasidium namibiae CBS 147.97</name>
    <dbReference type="NCBI Taxonomy" id="1043004"/>
    <lineage>
        <taxon>Eukaryota</taxon>
        <taxon>Fungi</taxon>
        <taxon>Dikarya</taxon>
        <taxon>Ascomycota</taxon>
        <taxon>Pezizomycotina</taxon>
        <taxon>Dothideomycetes</taxon>
        <taxon>Dothideomycetidae</taxon>
        <taxon>Dothideales</taxon>
        <taxon>Saccotheciaceae</taxon>
        <taxon>Aureobasidium</taxon>
    </lineage>
</organism>
<protein>
    <submittedName>
        <fullName evidence="2">Uncharacterized protein</fullName>
    </submittedName>
</protein>
<dbReference type="AlphaFoldDB" id="A0A074WC63"/>
<evidence type="ECO:0000313" key="2">
    <source>
        <dbReference type="EMBL" id="KEQ69129.1"/>
    </source>
</evidence>
<feature type="transmembrane region" description="Helical" evidence="1">
    <location>
        <begin position="6"/>
        <end position="32"/>
    </location>
</feature>
<keyword evidence="3" id="KW-1185">Reference proteome</keyword>
<keyword evidence="1" id="KW-0812">Transmembrane</keyword>
<dbReference type="GeneID" id="25412367"/>
<evidence type="ECO:0000313" key="3">
    <source>
        <dbReference type="Proteomes" id="UP000027730"/>
    </source>
</evidence>
<dbReference type="EMBL" id="KL584723">
    <property type="protein sequence ID" value="KEQ69129.1"/>
    <property type="molecule type" value="Genomic_DNA"/>
</dbReference>
<evidence type="ECO:0000256" key="1">
    <source>
        <dbReference type="SAM" id="Phobius"/>
    </source>
</evidence>
<dbReference type="RefSeq" id="XP_013423254.1">
    <property type="nucleotide sequence ID" value="XM_013567800.1"/>
</dbReference>
<name>A0A074WC63_9PEZI</name>
<dbReference type="HOGENOM" id="CLU_2654081_0_0_1"/>
<reference evidence="2 3" key="1">
    <citation type="journal article" date="2014" name="BMC Genomics">
        <title>Genome sequencing of four Aureobasidium pullulans varieties: biotechnological potential, stress tolerance, and description of new species.</title>
        <authorList>
            <person name="Gostin Ar C."/>
            <person name="Ohm R.A."/>
            <person name="Kogej T."/>
            <person name="Sonjak S."/>
            <person name="Turk M."/>
            <person name="Zajc J."/>
            <person name="Zalar P."/>
            <person name="Grube M."/>
            <person name="Sun H."/>
            <person name="Han J."/>
            <person name="Sharma A."/>
            <person name="Chiniquy J."/>
            <person name="Ngan C.Y."/>
            <person name="Lipzen A."/>
            <person name="Barry K."/>
            <person name="Grigoriev I.V."/>
            <person name="Gunde-Cimerman N."/>
        </authorList>
    </citation>
    <scope>NUCLEOTIDE SEQUENCE [LARGE SCALE GENOMIC DNA]</scope>
    <source>
        <strain evidence="2 3">CBS 147.97</strain>
    </source>
</reference>